<dbReference type="EMBL" id="SZOM01000270">
    <property type="protein sequence ID" value="TKH10882.1"/>
    <property type="molecule type" value="Genomic_DNA"/>
</dbReference>
<reference evidence="3 4" key="1">
    <citation type="journal article" date="2019" name="Environ. Microbiol.">
        <title>An active ?-lactamase is a part of an orchestrated cell wall stress resistance network of Bacillus subtilis and related rhizosphere species.</title>
        <authorList>
            <person name="Bucher T."/>
            <person name="Keren-Paz A."/>
            <person name="Hausser J."/>
            <person name="Olender T."/>
            <person name="Cytryn E."/>
            <person name="Kolodkin-Gal I."/>
        </authorList>
    </citation>
    <scope>NUCLEOTIDE SEQUENCE [LARGE SCALE GENOMIC DNA]</scope>
    <source>
        <strain evidence="2 3">I5</strain>
        <strain evidence="1 4">I71</strain>
    </source>
</reference>
<protein>
    <submittedName>
        <fullName evidence="2">Uncharacterized protein</fullName>
    </submittedName>
</protein>
<evidence type="ECO:0000313" key="4">
    <source>
        <dbReference type="Proteomes" id="UP000306037"/>
    </source>
</evidence>
<dbReference type="AlphaFoldDB" id="A0A4U3APV9"/>
<accession>A0A4U3APV9</accession>
<comment type="caution">
    <text evidence="2">The sequence shown here is derived from an EMBL/GenBank/DDBJ whole genome shotgun (WGS) entry which is preliminary data.</text>
</comment>
<name>A0A4U3APV9_9BACI</name>
<evidence type="ECO:0000313" key="2">
    <source>
        <dbReference type="EMBL" id="TKI90218.1"/>
    </source>
</evidence>
<sequence>MKESAVLDQTYYDLAKGAYRNDLGKNYEIKDYTDQKKVLQTWKVNKEISYHDKQTGMDAVV</sequence>
<proteinExistence type="predicted"/>
<dbReference type="Proteomes" id="UP000305222">
    <property type="component" value="Unassembled WGS sequence"/>
</dbReference>
<evidence type="ECO:0000313" key="3">
    <source>
        <dbReference type="Proteomes" id="UP000305222"/>
    </source>
</evidence>
<dbReference type="Proteomes" id="UP000306037">
    <property type="component" value="Unassembled WGS sequence"/>
</dbReference>
<evidence type="ECO:0000313" key="1">
    <source>
        <dbReference type="EMBL" id="TKH10882.1"/>
    </source>
</evidence>
<gene>
    <name evidence="1" type="ORF">FC694_25000</name>
    <name evidence="2" type="ORF">FC699_24485</name>
</gene>
<dbReference type="EMBL" id="SZON01001665">
    <property type="protein sequence ID" value="TKI90218.1"/>
    <property type="molecule type" value="Genomic_DNA"/>
</dbReference>
<organism evidence="2 3">
    <name type="scientific">Bacillus wiedmannii</name>
    <dbReference type="NCBI Taxonomy" id="1890302"/>
    <lineage>
        <taxon>Bacteria</taxon>
        <taxon>Bacillati</taxon>
        <taxon>Bacillota</taxon>
        <taxon>Bacilli</taxon>
        <taxon>Bacillales</taxon>
        <taxon>Bacillaceae</taxon>
        <taxon>Bacillus</taxon>
        <taxon>Bacillus cereus group</taxon>
    </lineage>
</organism>
<feature type="non-terminal residue" evidence="2">
    <location>
        <position position="61"/>
    </location>
</feature>